<feature type="transmembrane region" description="Helical" evidence="1">
    <location>
        <begin position="6"/>
        <end position="24"/>
    </location>
</feature>
<evidence type="ECO:0000313" key="3">
    <source>
        <dbReference type="Proteomes" id="UP000053958"/>
    </source>
</evidence>
<feature type="transmembrane region" description="Helical" evidence="1">
    <location>
        <begin position="104"/>
        <end position="122"/>
    </location>
</feature>
<evidence type="ECO:0000256" key="1">
    <source>
        <dbReference type="SAM" id="Phobius"/>
    </source>
</evidence>
<dbReference type="Proteomes" id="UP000053958">
    <property type="component" value="Unassembled WGS sequence"/>
</dbReference>
<keyword evidence="3" id="KW-1185">Reference proteome</keyword>
<dbReference type="RefSeq" id="XP_013322819.1">
    <property type="nucleotide sequence ID" value="XM_013467365.1"/>
</dbReference>
<proteinExistence type="predicted"/>
<dbReference type="EMBL" id="LASV01000811">
    <property type="protein sequence ID" value="KKA16207.1"/>
    <property type="molecule type" value="Genomic_DNA"/>
</dbReference>
<dbReference type="OrthoDB" id="4218385at2759"/>
<feature type="transmembrane region" description="Helical" evidence="1">
    <location>
        <begin position="78"/>
        <end position="98"/>
    </location>
</feature>
<evidence type="ECO:0000313" key="2">
    <source>
        <dbReference type="EMBL" id="KKA16207.1"/>
    </source>
</evidence>
<dbReference type="GeneID" id="25313280"/>
<comment type="caution">
    <text evidence="2">The sequence shown here is derived from an EMBL/GenBank/DDBJ whole genome shotgun (WGS) entry which is preliminary data.</text>
</comment>
<dbReference type="AlphaFoldDB" id="A0A0F4YDD8"/>
<keyword evidence="1" id="KW-1133">Transmembrane helix</keyword>
<protein>
    <submittedName>
        <fullName evidence="2">Uncharacterized protein</fullName>
    </submittedName>
</protein>
<organism evidence="2 3">
    <name type="scientific">Rasamsonia emersonii (strain ATCC 16479 / CBS 393.64 / IMI 116815)</name>
    <dbReference type="NCBI Taxonomy" id="1408163"/>
    <lineage>
        <taxon>Eukaryota</taxon>
        <taxon>Fungi</taxon>
        <taxon>Dikarya</taxon>
        <taxon>Ascomycota</taxon>
        <taxon>Pezizomycotina</taxon>
        <taxon>Eurotiomycetes</taxon>
        <taxon>Eurotiomycetidae</taxon>
        <taxon>Eurotiales</taxon>
        <taxon>Trichocomaceae</taxon>
        <taxon>Rasamsonia</taxon>
    </lineage>
</organism>
<reference evidence="2 3" key="1">
    <citation type="submission" date="2015-04" db="EMBL/GenBank/DDBJ databases">
        <authorList>
            <person name="Heijne W.H."/>
            <person name="Fedorova N.D."/>
            <person name="Nierman W.C."/>
            <person name="Vollebregt A.W."/>
            <person name="Zhao Z."/>
            <person name="Wu L."/>
            <person name="Kumar M."/>
            <person name="Stam H."/>
            <person name="van den Berg M.A."/>
            <person name="Pel H.J."/>
        </authorList>
    </citation>
    <scope>NUCLEOTIDE SEQUENCE [LARGE SCALE GENOMIC DNA]</scope>
    <source>
        <strain evidence="2 3">CBS 393.64</strain>
    </source>
</reference>
<keyword evidence="1" id="KW-0472">Membrane</keyword>
<accession>A0A0F4YDD8</accession>
<keyword evidence="1" id="KW-0812">Transmembrane</keyword>
<sequence>MGDWWGVFSLLVLMVARLCNVVVIRQRCREVGWKGASEPGVRGDLLVLLSQDRWVRLQGAVDDLKAVTSGQWMRDRTFAEDILTALATLLVYLDTTLVSNVSKFGQLLLLLLLIVSAGLLSVTNGTTKEMHMHGRVITVKGPPRKYARRRNLADELVQETKRKDWALRLGMIVDDAAGDAQVVL</sequence>
<gene>
    <name evidence="2" type="ORF">T310_10211</name>
</gene>
<name>A0A0F4YDD8_RASE3</name>